<dbReference type="PANTHER" id="PTHR47022:SF1">
    <property type="entry name" value="BTB AND MATH DOMAIN-CONTAINING PROTEIN 36-RELATED"/>
    <property type="match status" value="1"/>
</dbReference>
<organism evidence="2 3">
    <name type="scientific">Pristionchus fissidentatus</name>
    <dbReference type="NCBI Taxonomy" id="1538716"/>
    <lineage>
        <taxon>Eukaryota</taxon>
        <taxon>Metazoa</taxon>
        <taxon>Ecdysozoa</taxon>
        <taxon>Nematoda</taxon>
        <taxon>Chromadorea</taxon>
        <taxon>Rhabditida</taxon>
        <taxon>Rhabditina</taxon>
        <taxon>Diplogasteromorpha</taxon>
        <taxon>Diplogasteroidea</taxon>
        <taxon>Neodiplogasteridae</taxon>
        <taxon>Pristionchus</taxon>
    </lineage>
</organism>
<proteinExistence type="predicted"/>
<dbReference type="EMBL" id="BTSY01000003">
    <property type="protein sequence ID" value="GMT20287.1"/>
    <property type="molecule type" value="Genomic_DNA"/>
</dbReference>
<dbReference type="InterPro" id="IPR008974">
    <property type="entry name" value="TRAF-like"/>
</dbReference>
<comment type="caution">
    <text evidence="2">The sequence shown here is derived from an EMBL/GenBank/DDBJ whole genome shotgun (WGS) entry which is preliminary data.</text>
</comment>
<accession>A0AAV5VKM6</accession>
<dbReference type="Gene3D" id="2.60.210.10">
    <property type="entry name" value="Apoptosis, Tumor Necrosis Factor Receptor Associated Protein 2, Chain A"/>
    <property type="match status" value="1"/>
</dbReference>
<dbReference type="PANTHER" id="PTHR47022">
    <property type="entry name" value="BTB AND MATH DOMAIN-CONTAINING PROTEIN 36-RELATED"/>
    <property type="match status" value="1"/>
</dbReference>
<feature type="non-terminal residue" evidence="2">
    <location>
        <position position="1"/>
    </location>
</feature>
<gene>
    <name evidence="2" type="ORF">PFISCL1PPCAC_11584</name>
</gene>
<dbReference type="Proteomes" id="UP001432322">
    <property type="component" value="Unassembled WGS sequence"/>
</dbReference>
<dbReference type="PROSITE" id="PS50144">
    <property type="entry name" value="MATH"/>
    <property type="match status" value="1"/>
</dbReference>
<dbReference type="Pfam" id="PF00917">
    <property type="entry name" value="MATH"/>
    <property type="match status" value="1"/>
</dbReference>
<keyword evidence="3" id="KW-1185">Reference proteome</keyword>
<evidence type="ECO:0000313" key="2">
    <source>
        <dbReference type="EMBL" id="GMT20287.1"/>
    </source>
</evidence>
<name>A0AAV5VKM6_9BILA</name>
<evidence type="ECO:0000313" key="3">
    <source>
        <dbReference type="Proteomes" id="UP001432322"/>
    </source>
</evidence>
<feature type="non-terminal residue" evidence="2">
    <location>
        <position position="117"/>
    </location>
</feature>
<protein>
    <recommendedName>
        <fullName evidence="1">MATH domain-containing protein</fullName>
    </recommendedName>
</protein>
<dbReference type="InterPro" id="IPR002083">
    <property type="entry name" value="MATH/TRAF_dom"/>
</dbReference>
<evidence type="ECO:0000259" key="1">
    <source>
        <dbReference type="PROSITE" id="PS50144"/>
    </source>
</evidence>
<reference evidence="2" key="1">
    <citation type="submission" date="2023-10" db="EMBL/GenBank/DDBJ databases">
        <title>Genome assembly of Pristionchus species.</title>
        <authorList>
            <person name="Yoshida K."/>
            <person name="Sommer R.J."/>
        </authorList>
    </citation>
    <scope>NUCLEOTIDE SEQUENCE</scope>
    <source>
        <strain evidence="2">RS5133</strain>
    </source>
</reference>
<sequence length="117" mass="13398">HEFSHISKLDDSGVFSTVHFFSDLPWHVQICAENSERSGHVKTLGVFICCNEDDFSGYWRCESHVLLKLVNQESDDKSITLEIPEGFTSVTPVLGRIGFLDWDEMMCPQEKFVIDDK</sequence>
<dbReference type="AlphaFoldDB" id="A0AAV5VKM6"/>
<dbReference type="SUPFAM" id="SSF49599">
    <property type="entry name" value="TRAF domain-like"/>
    <property type="match status" value="1"/>
</dbReference>
<feature type="domain" description="MATH" evidence="1">
    <location>
        <begin position="1"/>
        <end position="117"/>
    </location>
</feature>